<dbReference type="RefSeq" id="WP_285065406.1">
    <property type="nucleotide sequence ID" value="NZ_JASOOE010000003.1"/>
</dbReference>
<organism evidence="3 4">
    <name type="scientific">Facklamia hominis</name>
    <dbReference type="NCBI Taxonomy" id="178214"/>
    <lineage>
        <taxon>Bacteria</taxon>
        <taxon>Bacillati</taxon>
        <taxon>Bacillota</taxon>
        <taxon>Bacilli</taxon>
        <taxon>Lactobacillales</taxon>
        <taxon>Aerococcaceae</taxon>
        <taxon>Facklamia</taxon>
    </lineage>
</organism>
<gene>
    <name evidence="3" type="ORF">QP433_02215</name>
</gene>
<keyword evidence="2" id="KW-0732">Signal</keyword>
<evidence type="ECO:0000256" key="2">
    <source>
        <dbReference type="SAM" id="SignalP"/>
    </source>
</evidence>
<feature type="compositionally biased region" description="Basic and acidic residues" evidence="1">
    <location>
        <begin position="333"/>
        <end position="402"/>
    </location>
</feature>
<feature type="region of interest" description="Disordered" evidence="1">
    <location>
        <begin position="193"/>
        <end position="235"/>
    </location>
</feature>
<feature type="region of interest" description="Disordered" evidence="1">
    <location>
        <begin position="32"/>
        <end position="55"/>
    </location>
</feature>
<feature type="compositionally biased region" description="Acidic residues" evidence="1">
    <location>
        <begin position="207"/>
        <end position="231"/>
    </location>
</feature>
<accession>A0AAJ1Q314</accession>
<comment type="caution">
    <text evidence="3">The sequence shown here is derived from an EMBL/GenBank/DDBJ whole genome shotgun (WGS) entry which is preliminary data.</text>
</comment>
<feature type="signal peptide" evidence="2">
    <location>
        <begin position="1"/>
        <end position="29"/>
    </location>
</feature>
<feature type="chain" id="PRO_5042575850" description="DUF5105 domain-containing protein" evidence="2">
    <location>
        <begin position="30"/>
        <end position="402"/>
    </location>
</feature>
<feature type="region of interest" description="Disordered" evidence="1">
    <location>
        <begin position="300"/>
        <end position="402"/>
    </location>
</feature>
<dbReference type="EMBL" id="JASOOE010000003">
    <property type="protein sequence ID" value="MDK7186788.1"/>
    <property type="molecule type" value="Genomic_DNA"/>
</dbReference>
<proteinExistence type="predicted"/>
<name>A0AAJ1Q314_9LACT</name>
<evidence type="ECO:0008006" key="5">
    <source>
        <dbReference type="Google" id="ProtNLM"/>
    </source>
</evidence>
<evidence type="ECO:0000256" key="1">
    <source>
        <dbReference type="SAM" id="MobiDB-lite"/>
    </source>
</evidence>
<feature type="region of interest" description="Disordered" evidence="1">
    <location>
        <begin position="101"/>
        <end position="144"/>
    </location>
</feature>
<dbReference type="AlphaFoldDB" id="A0AAJ1Q314"/>
<sequence length="402" mass="43568">MKKTLKKLTIISMSALTIAGAVPSLAVFAQEGESEASSSELIDSTTDEENLPSSLLQNSLEDLLEKFASENPKATIEKIVVKPLDKEDLADVVSDKVEDIIDEASKELDEESSESEVSSSEEMTSTDEAADSQETVSDGEAGDENDLYQIAFLAKDSEGKAFVKSYQSDNLSPLPEKVTEKLMTLLEDGQSELGSAIEAASEKVDEAMDSSSEEADAGETSSEAESEEQEGIQESSLAAFDEIKDKAEEIASYGQAREFIYSVNPETMVTEVLVKVYENPQEPESGRQAEITLDAMSLEVIKAEGDLPETSEQGEGSQAVEEHSQEAAASSEKSTESSEEKSSEKEAESKVVDEKKDEGSKEEAKSDDKKEESKESEKASEEKSADSKEESKTDDSKKDEKK</sequence>
<evidence type="ECO:0000313" key="4">
    <source>
        <dbReference type="Proteomes" id="UP001229251"/>
    </source>
</evidence>
<protein>
    <recommendedName>
        <fullName evidence="5">DUF5105 domain-containing protein</fullName>
    </recommendedName>
</protein>
<dbReference type="Proteomes" id="UP001229251">
    <property type="component" value="Unassembled WGS sequence"/>
</dbReference>
<reference evidence="3" key="1">
    <citation type="submission" date="2023-05" db="EMBL/GenBank/DDBJ databases">
        <title>Cataloging the Phylogenetic Diversity of Human Bladder Bacteria.</title>
        <authorList>
            <person name="Du J."/>
        </authorList>
    </citation>
    <scope>NUCLEOTIDE SEQUENCE</scope>
    <source>
        <strain evidence="3">UMB1231</strain>
    </source>
</reference>
<evidence type="ECO:0000313" key="3">
    <source>
        <dbReference type="EMBL" id="MDK7186788.1"/>
    </source>
</evidence>